<accession>A0A0R3Q9Z9</accession>
<proteinExistence type="predicted"/>
<organism evidence="2">
    <name type="scientific">Brugia timori</name>
    <dbReference type="NCBI Taxonomy" id="42155"/>
    <lineage>
        <taxon>Eukaryota</taxon>
        <taxon>Metazoa</taxon>
        <taxon>Ecdysozoa</taxon>
        <taxon>Nematoda</taxon>
        <taxon>Chromadorea</taxon>
        <taxon>Rhabditida</taxon>
        <taxon>Spirurina</taxon>
        <taxon>Spiruromorpha</taxon>
        <taxon>Filarioidea</taxon>
        <taxon>Onchocercidae</taxon>
        <taxon>Brugia</taxon>
    </lineage>
</organism>
<keyword evidence="1" id="KW-1133">Transmembrane helix</keyword>
<protein>
    <submittedName>
        <fullName evidence="2">Ovule protein</fullName>
    </submittedName>
</protein>
<sequence>LWSNHVILYNHRSDTFHNYICGHFIPIHCFQFFRNFFSIIITTSAFQLRFQDEFFWMCNSVLNYPLCFFIIIFQPPHASKCLSNSCTHFIISNILFQNTIFR</sequence>
<keyword evidence="1" id="KW-0472">Membrane</keyword>
<dbReference type="AlphaFoldDB" id="A0A0R3Q9Z9"/>
<keyword evidence="1" id="KW-0812">Transmembrane</keyword>
<reference evidence="2" key="1">
    <citation type="submission" date="2017-02" db="UniProtKB">
        <authorList>
            <consortium name="WormBaseParasite"/>
        </authorList>
    </citation>
    <scope>IDENTIFICATION</scope>
</reference>
<evidence type="ECO:0000256" key="1">
    <source>
        <dbReference type="SAM" id="Phobius"/>
    </source>
</evidence>
<name>A0A0R3Q9Z9_9BILA</name>
<evidence type="ECO:0000313" key="2">
    <source>
        <dbReference type="WBParaSite" id="BTMF_0000316001-mRNA-1"/>
    </source>
</evidence>
<feature type="transmembrane region" description="Helical" evidence="1">
    <location>
        <begin position="54"/>
        <end position="73"/>
    </location>
</feature>
<dbReference type="WBParaSite" id="BTMF_0000316001-mRNA-1">
    <property type="protein sequence ID" value="BTMF_0000316001-mRNA-1"/>
    <property type="gene ID" value="BTMF_0000316001"/>
</dbReference>